<name>A0A4T3F611_9SPHN</name>
<protein>
    <submittedName>
        <fullName evidence="2">ArsR family transcriptional regulator</fullName>
    </submittedName>
</protein>
<dbReference type="GO" id="GO:0003700">
    <property type="term" value="F:DNA-binding transcription factor activity"/>
    <property type="evidence" value="ECO:0007669"/>
    <property type="project" value="InterPro"/>
</dbReference>
<dbReference type="SMART" id="SM00418">
    <property type="entry name" value="HTH_ARSR"/>
    <property type="match status" value="1"/>
</dbReference>
<reference evidence="2 3" key="1">
    <citation type="submission" date="2019-04" db="EMBL/GenBank/DDBJ databases">
        <title>Altererythrobacter aquimixticola sp. nov., isolated from sediment of junction between the ocean and a freshwater spring.</title>
        <authorList>
            <person name="Yoon J.-H."/>
        </authorList>
    </citation>
    <scope>NUCLEOTIDE SEQUENCE [LARGE SCALE GENOMIC DNA]</scope>
    <source>
        <strain evidence="2 3">SSKS-13</strain>
    </source>
</reference>
<sequence length="112" mass="12824">MNESLDPKLDQAFAALSDPTRRAILRQLARGEASVGEIALHHPISQPAISRHLKVLEEAGLVETVRSAQARPRRLRPDGMVRAQRFLDEMAAYWPDRFDRLGQFLEQERDHK</sequence>
<dbReference type="PANTHER" id="PTHR38600">
    <property type="entry name" value="TRANSCRIPTIONAL REGULATORY PROTEIN"/>
    <property type="match status" value="1"/>
</dbReference>
<evidence type="ECO:0000313" key="2">
    <source>
        <dbReference type="EMBL" id="TIX50296.1"/>
    </source>
</evidence>
<dbReference type="NCBIfam" id="NF033788">
    <property type="entry name" value="HTH_metalloreg"/>
    <property type="match status" value="1"/>
</dbReference>
<dbReference type="SUPFAM" id="SSF46785">
    <property type="entry name" value="Winged helix' DNA-binding domain"/>
    <property type="match status" value="1"/>
</dbReference>
<dbReference type="PROSITE" id="PS50987">
    <property type="entry name" value="HTH_ARSR_2"/>
    <property type="match status" value="1"/>
</dbReference>
<dbReference type="EMBL" id="SSHH01000002">
    <property type="protein sequence ID" value="TIX50296.1"/>
    <property type="molecule type" value="Genomic_DNA"/>
</dbReference>
<dbReference type="PRINTS" id="PR00778">
    <property type="entry name" value="HTHARSR"/>
</dbReference>
<dbReference type="OrthoDB" id="7391478at2"/>
<dbReference type="PANTHER" id="PTHR38600:SF2">
    <property type="entry name" value="SLL0088 PROTEIN"/>
    <property type="match status" value="1"/>
</dbReference>
<accession>A0A4T3F611</accession>
<dbReference type="CDD" id="cd00090">
    <property type="entry name" value="HTH_ARSR"/>
    <property type="match status" value="1"/>
</dbReference>
<gene>
    <name evidence="2" type="ORF">E5222_08400</name>
</gene>
<proteinExistence type="predicted"/>
<dbReference type="RefSeq" id="WP_136693316.1">
    <property type="nucleotide sequence ID" value="NZ_SSHH01000002.1"/>
</dbReference>
<dbReference type="InterPro" id="IPR036390">
    <property type="entry name" value="WH_DNA-bd_sf"/>
</dbReference>
<dbReference type="InterPro" id="IPR011991">
    <property type="entry name" value="ArsR-like_HTH"/>
</dbReference>
<dbReference type="InterPro" id="IPR036388">
    <property type="entry name" value="WH-like_DNA-bd_sf"/>
</dbReference>
<keyword evidence="3" id="KW-1185">Reference proteome</keyword>
<dbReference type="Pfam" id="PF01022">
    <property type="entry name" value="HTH_5"/>
    <property type="match status" value="1"/>
</dbReference>
<dbReference type="InterPro" id="IPR001845">
    <property type="entry name" value="HTH_ArsR_DNA-bd_dom"/>
</dbReference>
<dbReference type="AlphaFoldDB" id="A0A4T3F611"/>
<organism evidence="2 3">
    <name type="scientific">Alteraurantiacibacter aquimixticola</name>
    <dbReference type="NCBI Taxonomy" id="2489173"/>
    <lineage>
        <taxon>Bacteria</taxon>
        <taxon>Pseudomonadati</taxon>
        <taxon>Pseudomonadota</taxon>
        <taxon>Alphaproteobacteria</taxon>
        <taxon>Sphingomonadales</taxon>
        <taxon>Erythrobacteraceae</taxon>
        <taxon>Alteraurantiacibacter</taxon>
    </lineage>
</organism>
<dbReference type="Gene3D" id="1.10.10.10">
    <property type="entry name" value="Winged helix-like DNA-binding domain superfamily/Winged helix DNA-binding domain"/>
    <property type="match status" value="1"/>
</dbReference>
<dbReference type="Proteomes" id="UP000309389">
    <property type="component" value="Unassembled WGS sequence"/>
</dbReference>
<comment type="caution">
    <text evidence="2">The sequence shown here is derived from an EMBL/GenBank/DDBJ whole genome shotgun (WGS) entry which is preliminary data.</text>
</comment>
<evidence type="ECO:0000259" key="1">
    <source>
        <dbReference type="PROSITE" id="PS50987"/>
    </source>
</evidence>
<evidence type="ECO:0000313" key="3">
    <source>
        <dbReference type="Proteomes" id="UP000309389"/>
    </source>
</evidence>
<feature type="domain" description="HTH arsR-type" evidence="1">
    <location>
        <begin position="1"/>
        <end position="112"/>
    </location>
</feature>